<dbReference type="CDD" id="cd07377">
    <property type="entry name" value="WHTH_GntR"/>
    <property type="match status" value="1"/>
</dbReference>
<evidence type="ECO:0000259" key="6">
    <source>
        <dbReference type="PROSITE" id="PS50949"/>
    </source>
</evidence>
<reference evidence="7" key="1">
    <citation type="journal article" date="2014" name="Int. J. Syst. Evol. Microbiol.">
        <title>Complete genome sequence of Corynebacterium casei LMG S-19264T (=DSM 44701T), isolated from a smear-ripened cheese.</title>
        <authorList>
            <consortium name="US DOE Joint Genome Institute (JGI-PGF)"/>
            <person name="Walter F."/>
            <person name="Albersmeier A."/>
            <person name="Kalinowski J."/>
            <person name="Ruckert C."/>
        </authorList>
    </citation>
    <scope>NUCLEOTIDE SEQUENCE</scope>
    <source>
        <strain evidence="7">CGMCC 1.15254</strain>
    </source>
</reference>
<dbReference type="InterPro" id="IPR036388">
    <property type="entry name" value="WH-like_DNA-bd_sf"/>
</dbReference>
<keyword evidence="4" id="KW-0238">DNA-binding</keyword>
<dbReference type="SMART" id="SM00345">
    <property type="entry name" value="HTH_GNTR"/>
    <property type="match status" value="1"/>
</dbReference>
<gene>
    <name evidence="7" type="ORF">GCM10011332_22150</name>
</gene>
<evidence type="ECO:0000256" key="5">
    <source>
        <dbReference type="ARBA" id="ARBA00023163"/>
    </source>
</evidence>
<dbReference type="SUPFAM" id="SSF46785">
    <property type="entry name" value="Winged helix' DNA-binding domain"/>
    <property type="match status" value="1"/>
</dbReference>
<dbReference type="InterPro" id="IPR000524">
    <property type="entry name" value="Tscrpt_reg_HTH_GntR"/>
</dbReference>
<dbReference type="PRINTS" id="PR00035">
    <property type="entry name" value="HTHGNTR"/>
</dbReference>
<organism evidence="7 8">
    <name type="scientific">Terasakiella brassicae</name>
    <dbReference type="NCBI Taxonomy" id="1634917"/>
    <lineage>
        <taxon>Bacteria</taxon>
        <taxon>Pseudomonadati</taxon>
        <taxon>Pseudomonadota</taxon>
        <taxon>Alphaproteobacteria</taxon>
        <taxon>Rhodospirillales</taxon>
        <taxon>Terasakiellaceae</taxon>
        <taxon>Terasakiella</taxon>
    </lineage>
</organism>
<sequence length="489" mass="55127">MSELQLSYLKNAWQQNMESPKYRALYVVLRDLILSGKLSGGEKLPPSRKIVSELSISRNTVMQAFDILQSDGFIQSRQGDGVYVSEDIGHAHLPQISSSDDVDDRTPDIAGRVQHWMGVRKKHHRLGGERAFSPGRPALDQFPFDIWARLLSRRWRLSGPRLAMQDDPTGYAPLRQELAKYLRKTRGMSCEADQIVIVSGAQQGLDLISRVLWEEGDQIAVEDPAFPGMNGVVLGGGAQIIPVALDDEGICTDPLENLTDLKSIMVTPSRNYPLGTTMSLARRFDLLDLARRKRSWIVEDDFDCEFRFDGPPLSSLQGLDRDERVIYVGTFSRIVFPALRLGYVVVPKKLIDAFVAAKSYIDGHASILHQAVLADFFKEGYFDSHLRRMKKLYKERRNYLMREIELRLSKDCFILPADGGLHICLLFKKEIDDIVLSEDLRQCGVVTRPLSSFYKLSVKKQGLVLGFAGFDEAAIDAGLQHIQKKISEI</sequence>
<dbReference type="PROSITE" id="PS50949">
    <property type="entry name" value="HTH_GNTR"/>
    <property type="match status" value="1"/>
</dbReference>
<name>A0A917C1E7_9PROT</name>
<dbReference type="Gene3D" id="1.10.10.10">
    <property type="entry name" value="Winged helix-like DNA-binding domain superfamily/Winged helix DNA-binding domain"/>
    <property type="match status" value="1"/>
</dbReference>
<dbReference type="GO" id="GO:0030170">
    <property type="term" value="F:pyridoxal phosphate binding"/>
    <property type="evidence" value="ECO:0007669"/>
    <property type="project" value="InterPro"/>
</dbReference>
<comment type="similarity">
    <text evidence="1">In the C-terminal section; belongs to the class-I pyridoxal-phosphate-dependent aminotransferase family.</text>
</comment>
<dbReference type="PANTHER" id="PTHR46577:SF1">
    <property type="entry name" value="HTH-TYPE TRANSCRIPTIONAL REGULATORY PROTEIN GABR"/>
    <property type="match status" value="1"/>
</dbReference>
<dbReference type="GO" id="GO:0003700">
    <property type="term" value="F:DNA-binding transcription factor activity"/>
    <property type="evidence" value="ECO:0007669"/>
    <property type="project" value="InterPro"/>
</dbReference>
<keyword evidence="2" id="KW-0663">Pyridoxal phosphate</keyword>
<dbReference type="SUPFAM" id="SSF53383">
    <property type="entry name" value="PLP-dependent transferases"/>
    <property type="match status" value="1"/>
</dbReference>
<dbReference type="GO" id="GO:0003677">
    <property type="term" value="F:DNA binding"/>
    <property type="evidence" value="ECO:0007669"/>
    <property type="project" value="UniProtKB-KW"/>
</dbReference>
<dbReference type="Gene3D" id="3.40.640.10">
    <property type="entry name" value="Type I PLP-dependent aspartate aminotransferase-like (Major domain)"/>
    <property type="match status" value="1"/>
</dbReference>
<protein>
    <submittedName>
        <fullName evidence="7">GntR family transcriptional regulator</fullName>
    </submittedName>
</protein>
<evidence type="ECO:0000313" key="8">
    <source>
        <dbReference type="Proteomes" id="UP000632498"/>
    </source>
</evidence>
<evidence type="ECO:0000313" key="7">
    <source>
        <dbReference type="EMBL" id="GGF67608.1"/>
    </source>
</evidence>
<keyword evidence="8" id="KW-1185">Reference proteome</keyword>
<dbReference type="PANTHER" id="PTHR46577">
    <property type="entry name" value="HTH-TYPE TRANSCRIPTIONAL REGULATORY PROTEIN GABR"/>
    <property type="match status" value="1"/>
</dbReference>
<evidence type="ECO:0000256" key="2">
    <source>
        <dbReference type="ARBA" id="ARBA00022898"/>
    </source>
</evidence>
<accession>A0A917C1E7</accession>
<dbReference type="Proteomes" id="UP000632498">
    <property type="component" value="Unassembled WGS sequence"/>
</dbReference>
<dbReference type="InterPro" id="IPR036390">
    <property type="entry name" value="WH_DNA-bd_sf"/>
</dbReference>
<dbReference type="InterPro" id="IPR015421">
    <property type="entry name" value="PyrdxlP-dep_Trfase_major"/>
</dbReference>
<dbReference type="AlphaFoldDB" id="A0A917C1E7"/>
<evidence type="ECO:0000256" key="3">
    <source>
        <dbReference type="ARBA" id="ARBA00023015"/>
    </source>
</evidence>
<evidence type="ECO:0000256" key="4">
    <source>
        <dbReference type="ARBA" id="ARBA00023125"/>
    </source>
</evidence>
<dbReference type="InterPro" id="IPR004839">
    <property type="entry name" value="Aminotransferase_I/II_large"/>
</dbReference>
<proteinExistence type="inferred from homology"/>
<comment type="caution">
    <text evidence="7">The sequence shown here is derived from an EMBL/GenBank/DDBJ whole genome shotgun (WGS) entry which is preliminary data.</text>
</comment>
<dbReference type="CDD" id="cd00609">
    <property type="entry name" value="AAT_like"/>
    <property type="match status" value="1"/>
</dbReference>
<keyword evidence="5" id="KW-0804">Transcription</keyword>
<feature type="domain" description="HTH gntR-type" evidence="6">
    <location>
        <begin position="19"/>
        <end position="87"/>
    </location>
</feature>
<evidence type="ECO:0000256" key="1">
    <source>
        <dbReference type="ARBA" id="ARBA00005384"/>
    </source>
</evidence>
<dbReference type="InterPro" id="IPR051446">
    <property type="entry name" value="HTH_trans_reg/aminotransferase"/>
</dbReference>
<dbReference type="InterPro" id="IPR015424">
    <property type="entry name" value="PyrdxlP-dep_Trfase"/>
</dbReference>
<dbReference type="EMBL" id="BMHV01000015">
    <property type="protein sequence ID" value="GGF67608.1"/>
    <property type="molecule type" value="Genomic_DNA"/>
</dbReference>
<dbReference type="Pfam" id="PF00155">
    <property type="entry name" value="Aminotran_1_2"/>
    <property type="match status" value="1"/>
</dbReference>
<dbReference type="Pfam" id="PF00392">
    <property type="entry name" value="GntR"/>
    <property type="match status" value="1"/>
</dbReference>
<reference evidence="7" key="2">
    <citation type="submission" date="2020-09" db="EMBL/GenBank/DDBJ databases">
        <authorList>
            <person name="Sun Q."/>
            <person name="Zhou Y."/>
        </authorList>
    </citation>
    <scope>NUCLEOTIDE SEQUENCE</scope>
    <source>
        <strain evidence="7">CGMCC 1.15254</strain>
    </source>
</reference>
<keyword evidence="3" id="KW-0805">Transcription regulation</keyword>